<dbReference type="AlphaFoldDB" id="A0AA37BSF1"/>
<dbReference type="InterPro" id="IPR011013">
    <property type="entry name" value="Gal_mutarotase_sf_dom"/>
</dbReference>
<dbReference type="Pfam" id="PF01263">
    <property type="entry name" value="Aldose_epim"/>
    <property type="match status" value="1"/>
</dbReference>
<dbReference type="InterPro" id="IPR008183">
    <property type="entry name" value="Aldose_1/G6P_1-epimerase"/>
</dbReference>
<keyword evidence="2" id="KW-1185">Reference proteome</keyword>
<sequence length="274" mass="30444">MIPTRDSLSVGSSTIVYDSTGAWVESLVLRGRQVIVPPRDGKKTHGGSAFLFPFANRVKGASYRWRERVYELPRNDGENSIHGLVLDRDFEATKHSDRVEFHTDFEHPGYPGRLQVHLAFVLRSNRFLCRLTVRNESAIPLPLSPGFHPYFAVKGPYRISVVGGADILGYRQGYFPDGTFRHFDFEGVQDFSSLSLDNCFRGMGSIRLSSQAGDLVIRRRSMRFFVIYNGQYAPGGSVAIEPMVGAPDAFNNGIGLRELGPGSSATFSFSVEVL</sequence>
<dbReference type="CDD" id="cd01081">
    <property type="entry name" value="Aldose_epim"/>
    <property type="match status" value="1"/>
</dbReference>
<dbReference type="SUPFAM" id="SSF74650">
    <property type="entry name" value="Galactose mutarotase-like"/>
    <property type="match status" value="1"/>
</dbReference>
<dbReference type="InterPro" id="IPR014718">
    <property type="entry name" value="GH-type_carb-bd"/>
</dbReference>
<evidence type="ECO:0000313" key="1">
    <source>
        <dbReference type="EMBL" id="GGM76287.1"/>
    </source>
</evidence>
<gene>
    <name evidence="1" type="ORF">GCM10007108_12820</name>
</gene>
<dbReference type="Proteomes" id="UP000632195">
    <property type="component" value="Unassembled WGS sequence"/>
</dbReference>
<protein>
    <submittedName>
        <fullName evidence="1">Aldose epimerase</fullName>
    </submittedName>
</protein>
<dbReference type="Gene3D" id="2.70.98.10">
    <property type="match status" value="1"/>
</dbReference>
<name>A0AA37BSF1_9ARCH</name>
<dbReference type="GO" id="GO:0005975">
    <property type="term" value="P:carbohydrate metabolic process"/>
    <property type="evidence" value="ECO:0007669"/>
    <property type="project" value="InterPro"/>
</dbReference>
<reference evidence="1" key="2">
    <citation type="submission" date="2022-09" db="EMBL/GenBank/DDBJ databases">
        <authorList>
            <person name="Sun Q."/>
            <person name="Ohkuma M."/>
        </authorList>
    </citation>
    <scope>NUCLEOTIDE SEQUENCE</scope>
    <source>
        <strain evidence="1">JCM 13583</strain>
    </source>
</reference>
<evidence type="ECO:0000313" key="2">
    <source>
        <dbReference type="Proteomes" id="UP000632195"/>
    </source>
</evidence>
<dbReference type="RefSeq" id="WP_188681428.1">
    <property type="nucleotide sequence ID" value="NZ_BMNY01000002.1"/>
</dbReference>
<dbReference type="GO" id="GO:0016853">
    <property type="term" value="F:isomerase activity"/>
    <property type="evidence" value="ECO:0007669"/>
    <property type="project" value="InterPro"/>
</dbReference>
<comment type="caution">
    <text evidence="1">The sequence shown here is derived from an EMBL/GenBank/DDBJ whole genome shotgun (WGS) entry which is preliminary data.</text>
</comment>
<reference evidence="1" key="1">
    <citation type="journal article" date="2014" name="Int. J. Syst. Evol. Microbiol.">
        <title>Complete genome sequence of Corynebacterium casei LMG S-19264T (=DSM 44701T), isolated from a smear-ripened cheese.</title>
        <authorList>
            <consortium name="US DOE Joint Genome Institute (JGI-PGF)"/>
            <person name="Walter F."/>
            <person name="Albersmeier A."/>
            <person name="Kalinowski J."/>
            <person name="Ruckert C."/>
        </authorList>
    </citation>
    <scope>NUCLEOTIDE SEQUENCE</scope>
    <source>
        <strain evidence="1">JCM 13583</strain>
    </source>
</reference>
<dbReference type="EMBL" id="BMNY01000002">
    <property type="protein sequence ID" value="GGM76287.1"/>
    <property type="molecule type" value="Genomic_DNA"/>
</dbReference>
<proteinExistence type="predicted"/>
<organism evidence="1 2">
    <name type="scientific">Thermogymnomonas acidicola</name>
    <dbReference type="NCBI Taxonomy" id="399579"/>
    <lineage>
        <taxon>Archaea</taxon>
        <taxon>Methanobacteriati</taxon>
        <taxon>Thermoplasmatota</taxon>
        <taxon>Thermoplasmata</taxon>
        <taxon>Thermoplasmatales</taxon>
        <taxon>Thermogymnomonas</taxon>
    </lineage>
</organism>
<dbReference type="GO" id="GO:0030246">
    <property type="term" value="F:carbohydrate binding"/>
    <property type="evidence" value="ECO:0007669"/>
    <property type="project" value="InterPro"/>
</dbReference>
<accession>A0AA37BSF1</accession>